<accession>A0A0K0N6D0</accession>
<dbReference type="RefSeq" id="YP_009187104.1">
    <property type="nucleotide sequence ID" value="NC_028653.1"/>
</dbReference>
<gene>
    <name evidence="1" type="ORF">GTE8_42</name>
</gene>
<sequence>MDFDQTLRDLDFEPNGLICDSRRMLWEAHDPTRTVLPEVQLAEIHPNGCQARGTKVYYLRLCTCWPGSNPLKLIEKGHPLSSTQFVAGLIVRQAVLCPAHASYFRDYLAYPLICPGCGLYFESVDEVLLREQDI</sequence>
<evidence type="ECO:0000313" key="2">
    <source>
        <dbReference type="Proteomes" id="UP000204476"/>
    </source>
</evidence>
<dbReference type="GeneID" id="26516000"/>
<protein>
    <submittedName>
        <fullName evidence="1">Uncharacterized protein</fullName>
    </submittedName>
</protein>
<name>A0A0K0N6D0_9CAUD</name>
<reference evidence="1 2" key="1">
    <citation type="journal article" date="2015" name="PLoS ONE">
        <title>Lysis to Kill: Evaluation of the Lytic Abilities, and Genomics of Nine Bacteriophages Infective for Gordonia spp. and Their Potential Use in Activated Sludge Foam Biocontrol.</title>
        <authorList>
            <person name="Dyson Z.A."/>
            <person name="Tucci J."/>
            <person name="Seviour R.J."/>
            <person name="Petrovski S."/>
        </authorList>
    </citation>
    <scope>NUCLEOTIDE SEQUENCE [LARGE SCALE GENOMIC DNA]</scope>
</reference>
<organism evidence="1 2">
    <name type="scientific">Gordonia phage GTE8</name>
    <dbReference type="NCBI Taxonomy" id="1647475"/>
    <lineage>
        <taxon>Viruses</taxon>
        <taxon>Duplodnaviria</taxon>
        <taxon>Heunggongvirae</taxon>
        <taxon>Uroviricota</taxon>
        <taxon>Caudoviricetes</taxon>
        <taxon>Zierdtviridae</taxon>
        <taxon>Emilbogenvirinae</taxon>
        <taxon>Foxborovirus</taxon>
        <taxon>Foxborovirus GTE8</taxon>
    </lineage>
</organism>
<dbReference type="Proteomes" id="UP000204476">
    <property type="component" value="Genome"/>
</dbReference>
<evidence type="ECO:0000313" key="1">
    <source>
        <dbReference type="EMBL" id="AKJ72385.1"/>
    </source>
</evidence>
<dbReference type="OrthoDB" id="25864at10239"/>
<keyword evidence="2" id="KW-1185">Reference proteome</keyword>
<proteinExistence type="predicted"/>
<dbReference type="KEGG" id="vg:26516000"/>
<dbReference type="EMBL" id="KR053201">
    <property type="protein sequence ID" value="AKJ72385.1"/>
    <property type="molecule type" value="Genomic_DNA"/>
</dbReference>